<name>A0AAJ4LT73_9VIBR</name>
<protein>
    <recommendedName>
        <fullName evidence="2">Up-regulated in Daf-2 domain-containing protein</fullName>
    </recommendedName>
</protein>
<organism evidence="3 4">
    <name type="scientific">Vibrio navarrensis</name>
    <dbReference type="NCBI Taxonomy" id="29495"/>
    <lineage>
        <taxon>Bacteria</taxon>
        <taxon>Pseudomonadati</taxon>
        <taxon>Pseudomonadota</taxon>
        <taxon>Gammaproteobacteria</taxon>
        <taxon>Vibrionales</taxon>
        <taxon>Vibrionaceae</taxon>
        <taxon>Vibrio</taxon>
    </lineage>
</organism>
<accession>A0AAJ4LT73</accession>
<dbReference type="RefSeq" id="WP_193157910.1">
    <property type="nucleotide sequence ID" value="NZ_CP065217.1"/>
</dbReference>
<evidence type="ECO:0000259" key="2">
    <source>
        <dbReference type="Pfam" id="PF18457"/>
    </source>
</evidence>
<dbReference type="EMBL" id="CP065217">
    <property type="protein sequence ID" value="QPL52420.1"/>
    <property type="molecule type" value="Genomic_DNA"/>
</dbReference>
<reference evidence="3 4" key="1">
    <citation type="submission" date="2020-11" db="EMBL/GenBank/DDBJ databases">
        <title>Complete and Circularized Genome Assembly of a human isolate of Vibrio navarrensis biotype pommerensis with MiSeq and MinION Sequence Data.</title>
        <authorList>
            <person name="Schwartz K."/>
            <person name="Borowiak M."/>
            <person name="Deneke C."/>
            <person name="Balau V."/>
            <person name="Metelmann C."/>
            <person name="Strauch E."/>
        </authorList>
    </citation>
    <scope>NUCLEOTIDE SEQUENCE [LARGE SCALE GENOMIC DNA]</scope>
    <source>
        <strain evidence="3 4">20-VB00237</strain>
    </source>
</reference>
<dbReference type="InterPro" id="IPR041157">
    <property type="entry name" value="PUD1/2"/>
</dbReference>
<evidence type="ECO:0000313" key="4">
    <source>
        <dbReference type="Proteomes" id="UP000594435"/>
    </source>
</evidence>
<feature type="region of interest" description="Disordered" evidence="1">
    <location>
        <begin position="135"/>
        <end position="156"/>
    </location>
</feature>
<proteinExistence type="predicted"/>
<evidence type="ECO:0000256" key="1">
    <source>
        <dbReference type="SAM" id="MobiDB-lite"/>
    </source>
</evidence>
<dbReference type="Proteomes" id="UP000594435">
    <property type="component" value="Chromosome 1"/>
</dbReference>
<feature type="domain" description="Up-regulated in Daf-2" evidence="2">
    <location>
        <begin position="4"/>
        <end position="77"/>
    </location>
</feature>
<gene>
    <name evidence="3" type="ORF">I3X05_10350</name>
</gene>
<evidence type="ECO:0000313" key="3">
    <source>
        <dbReference type="EMBL" id="QPL52420.1"/>
    </source>
</evidence>
<dbReference type="AlphaFoldDB" id="A0AAJ4LT73"/>
<dbReference type="Pfam" id="PF18457">
    <property type="entry name" value="PUD1_2"/>
    <property type="match status" value="1"/>
</dbReference>
<sequence length="156" mass="17672">MGKNTTTVKVLNKTGSHIEDIHFSHRYDEDSYDHGKLDNLENRAEATIGKAVYWTGFLRTGYDYWWIEFKRGGKIYTCKANFYCYLTASDAKDGGPVVLELHEDKMVVVPPKSSSCSVRLYESAQLLQMITESHEKSGLSDAGEEQDESKKACMID</sequence>
<dbReference type="Gene3D" id="2.60.40.3820">
    <property type="match status" value="1"/>
</dbReference>